<dbReference type="PIRSF" id="PIRSF010521">
    <property type="entry name" value="DUF922_bac"/>
    <property type="match status" value="1"/>
</dbReference>
<keyword evidence="1" id="KW-0732">Signal</keyword>
<keyword evidence="2" id="KW-0645">Protease</keyword>
<sequence>MKHEPARFRVKTGVWFCVLTACLASLPVAARAEWQAVEKVQPYSIVGSTGAELYASIGERGPKVGNAGRAIAFTNFKLTWTRKYEPQGGACVLVSARPKLTITYTLPKPAEKLPAATAKQWEIFLAGVHKHELVHGEQIKDMVRKIEAVSVGLTVSGDPKCQKIRTELTTRLGELSRAQRQQSRDFDRAELSNGGNIHQLVLALINGG</sequence>
<reference evidence="2 3" key="1">
    <citation type="submission" date="2021-03" db="EMBL/GenBank/DDBJ databases">
        <title>Genomic Encyclopedia of Type Strains, Phase IV (KMG-IV): sequencing the most valuable type-strain genomes for metagenomic binning, comparative biology and taxonomic classification.</title>
        <authorList>
            <person name="Goeker M."/>
        </authorList>
    </citation>
    <scope>NUCLEOTIDE SEQUENCE [LARGE SCALE GENOMIC DNA]</scope>
    <source>
        <strain evidence="2 3">DSM 26427</strain>
    </source>
</reference>
<gene>
    <name evidence="2" type="ORF">J2Z75_003588</name>
</gene>
<evidence type="ECO:0000313" key="3">
    <source>
        <dbReference type="Proteomes" id="UP000823786"/>
    </source>
</evidence>
<comment type="caution">
    <text evidence="2">The sequence shown here is derived from an EMBL/GenBank/DDBJ whole genome shotgun (WGS) entry which is preliminary data.</text>
</comment>
<organism evidence="2 3">
    <name type="scientific">Rhizobium herbae</name>
    <dbReference type="NCBI Taxonomy" id="508661"/>
    <lineage>
        <taxon>Bacteria</taxon>
        <taxon>Pseudomonadati</taxon>
        <taxon>Pseudomonadota</taxon>
        <taxon>Alphaproteobacteria</taxon>
        <taxon>Hyphomicrobiales</taxon>
        <taxon>Rhizobiaceae</taxon>
        <taxon>Rhizobium/Agrobacterium group</taxon>
        <taxon>Rhizobium</taxon>
    </lineage>
</organism>
<evidence type="ECO:0000256" key="1">
    <source>
        <dbReference type="SAM" id="SignalP"/>
    </source>
</evidence>
<feature type="chain" id="PRO_5046071387" evidence="1">
    <location>
        <begin position="33"/>
        <end position="208"/>
    </location>
</feature>
<dbReference type="Pfam" id="PF06037">
    <property type="entry name" value="DUF922"/>
    <property type="match status" value="1"/>
</dbReference>
<feature type="signal peptide" evidence="1">
    <location>
        <begin position="1"/>
        <end position="32"/>
    </location>
</feature>
<evidence type="ECO:0000313" key="2">
    <source>
        <dbReference type="EMBL" id="MBP1860067.1"/>
    </source>
</evidence>
<dbReference type="Proteomes" id="UP000823786">
    <property type="component" value="Unassembled WGS sequence"/>
</dbReference>
<dbReference type="PROSITE" id="PS51257">
    <property type="entry name" value="PROKAR_LIPOPROTEIN"/>
    <property type="match status" value="1"/>
</dbReference>
<keyword evidence="3" id="KW-1185">Reference proteome</keyword>
<dbReference type="RefSeq" id="WP_209854068.1">
    <property type="nucleotide sequence ID" value="NZ_JAGGJV010000006.1"/>
</dbReference>
<keyword evidence="2" id="KW-0378">Hydrolase</keyword>
<accession>A0ABS4EQ47</accession>
<dbReference type="GO" id="GO:0006508">
    <property type="term" value="P:proteolysis"/>
    <property type="evidence" value="ECO:0007669"/>
    <property type="project" value="UniProtKB-KW"/>
</dbReference>
<dbReference type="GO" id="GO:0008233">
    <property type="term" value="F:peptidase activity"/>
    <property type="evidence" value="ECO:0007669"/>
    <property type="project" value="UniProtKB-KW"/>
</dbReference>
<dbReference type="InterPro" id="IPR010321">
    <property type="entry name" value="DUF922"/>
</dbReference>
<proteinExistence type="predicted"/>
<name>A0ABS4EQ47_9HYPH</name>
<protein>
    <submittedName>
        <fullName evidence="2">Secreted Zn-dependent protease</fullName>
    </submittedName>
</protein>
<dbReference type="EMBL" id="JAGGJV010000006">
    <property type="protein sequence ID" value="MBP1860067.1"/>
    <property type="molecule type" value="Genomic_DNA"/>
</dbReference>